<evidence type="ECO:0000256" key="1">
    <source>
        <dbReference type="SAM" id="Phobius"/>
    </source>
</evidence>
<accession>A0ABU5SLH6</accession>
<keyword evidence="1" id="KW-0812">Transmembrane</keyword>
<feature type="transmembrane region" description="Helical" evidence="1">
    <location>
        <begin position="62"/>
        <end position="81"/>
    </location>
</feature>
<gene>
    <name evidence="2" type="ORF">VB798_15720</name>
</gene>
<reference evidence="2 3" key="1">
    <citation type="submission" date="2023-12" db="EMBL/GenBank/DDBJ databases">
        <title>Novel species of the genus Arcicella isolated from rivers.</title>
        <authorList>
            <person name="Lu H."/>
        </authorList>
    </citation>
    <scope>NUCLEOTIDE SEQUENCE [LARGE SCALE GENOMIC DNA]</scope>
    <source>
        <strain evidence="2 3">DC25W</strain>
    </source>
</reference>
<keyword evidence="1" id="KW-0472">Membrane</keyword>
<sequence length="155" mass="18434">MKKNKYKMDKDNFRLFYQIQYDRIDKLETKRENFCNFVLTLSSVIIVFSLNEDNRLPKYTNYLIVLICIINLAAIIFINKTRPFIKMHQKRADLASKSNENSFNKIKNKIGKANSNQDYLNRNNIYTCIHICLLLFMITLLALENNWFCSLMIKS</sequence>
<organism evidence="2 3">
    <name type="scientific">Arcicella lustrica</name>
    <dbReference type="NCBI Taxonomy" id="2984196"/>
    <lineage>
        <taxon>Bacteria</taxon>
        <taxon>Pseudomonadati</taxon>
        <taxon>Bacteroidota</taxon>
        <taxon>Cytophagia</taxon>
        <taxon>Cytophagales</taxon>
        <taxon>Flectobacillaceae</taxon>
        <taxon>Arcicella</taxon>
    </lineage>
</organism>
<keyword evidence="1" id="KW-1133">Transmembrane helix</keyword>
<dbReference type="RefSeq" id="WP_323260001.1">
    <property type="nucleotide sequence ID" value="NZ_JAYGIM010000012.1"/>
</dbReference>
<name>A0ABU5SLH6_9BACT</name>
<comment type="caution">
    <text evidence="2">The sequence shown here is derived from an EMBL/GenBank/DDBJ whole genome shotgun (WGS) entry which is preliminary data.</text>
</comment>
<evidence type="ECO:0000313" key="2">
    <source>
        <dbReference type="EMBL" id="MEA5428042.1"/>
    </source>
</evidence>
<feature type="transmembrane region" description="Helical" evidence="1">
    <location>
        <begin position="125"/>
        <end position="143"/>
    </location>
</feature>
<feature type="transmembrane region" description="Helical" evidence="1">
    <location>
        <begin position="33"/>
        <end position="50"/>
    </location>
</feature>
<evidence type="ECO:0000313" key="3">
    <source>
        <dbReference type="Proteomes" id="UP001302222"/>
    </source>
</evidence>
<protein>
    <submittedName>
        <fullName evidence="2">Uncharacterized protein</fullName>
    </submittedName>
</protein>
<keyword evidence="3" id="KW-1185">Reference proteome</keyword>
<dbReference type="EMBL" id="JAYGIM010000012">
    <property type="protein sequence ID" value="MEA5428042.1"/>
    <property type="molecule type" value="Genomic_DNA"/>
</dbReference>
<dbReference type="Proteomes" id="UP001302222">
    <property type="component" value="Unassembled WGS sequence"/>
</dbReference>
<proteinExistence type="predicted"/>